<keyword evidence="2" id="KW-1185">Reference proteome</keyword>
<reference evidence="1 2" key="1">
    <citation type="submission" date="2019-01" db="EMBL/GenBank/DDBJ databases">
        <title>Leucobacter muris sp. nov. isolated from the nose of a laboratory mouse.</title>
        <authorList>
            <person name="Benga L."/>
            <person name="Sproeer C."/>
            <person name="Schumann P."/>
            <person name="Verbarg S."/>
            <person name="Bunk B."/>
            <person name="Engelhardt E."/>
            <person name="Benten P.M."/>
            <person name="Sager M."/>
        </authorList>
    </citation>
    <scope>NUCLEOTIDE SEQUENCE [LARGE SCALE GENOMIC DNA]</scope>
    <source>
        <strain evidence="1 2">DSM 101948</strain>
    </source>
</reference>
<dbReference type="Proteomes" id="UP000285768">
    <property type="component" value="Chromosome"/>
</dbReference>
<proteinExistence type="predicted"/>
<name>A0ABX5QER3_9MICO</name>
<evidence type="ECO:0000313" key="2">
    <source>
        <dbReference type="Proteomes" id="UP000285768"/>
    </source>
</evidence>
<evidence type="ECO:0000313" key="1">
    <source>
        <dbReference type="EMBL" id="QAB17488.1"/>
    </source>
</evidence>
<organism evidence="1 2">
    <name type="scientific">Leucobacter muris</name>
    <dbReference type="NCBI Taxonomy" id="1935379"/>
    <lineage>
        <taxon>Bacteria</taxon>
        <taxon>Bacillati</taxon>
        <taxon>Actinomycetota</taxon>
        <taxon>Actinomycetes</taxon>
        <taxon>Micrococcales</taxon>
        <taxon>Microbacteriaceae</taxon>
        <taxon>Leucobacter</taxon>
    </lineage>
</organism>
<evidence type="ECO:0008006" key="3">
    <source>
        <dbReference type="Google" id="ProtNLM"/>
    </source>
</evidence>
<accession>A0ABX5QER3</accession>
<dbReference type="EMBL" id="CP035037">
    <property type="protein sequence ID" value="QAB17488.1"/>
    <property type="molecule type" value="Genomic_DNA"/>
</dbReference>
<gene>
    <name evidence="1" type="ORF">Leucomu_05730</name>
</gene>
<sequence>MSNLTVKLKLTGLNKLMRSAPVQAEVNRRAARIAAAAGKKYRLVVRPHRYTARAYVEPVEGAKITDADHARLLRALDAAKD</sequence>
<protein>
    <recommendedName>
        <fullName evidence="3">Antitoxin</fullName>
    </recommendedName>
</protein>
<dbReference type="RefSeq" id="WP_128386620.1">
    <property type="nucleotide sequence ID" value="NZ_CP035037.1"/>
</dbReference>